<reference evidence="1" key="1">
    <citation type="journal article" date="2020" name="Nature">
        <title>Giant virus diversity and host interactions through global metagenomics.</title>
        <authorList>
            <person name="Schulz F."/>
            <person name="Roux S."/>
            <person name="Paez-Espino D."/>
            <person name="Jungbluth S."/>
            <person name="Walsh D.A."/>
            <person name="Denef V.J."/>
            <person name="McMahon K.D."/>
            <person name="Konstantinidis K.T."/>
            <person name="Eloe-Fadrosh E.A."/>
            <person name="Kyrpides N.C."/>
            <person name="Woyke T."/>
        </authorList>
    </citation>
    <scope>NUCLEOTIDE SEQUENCE</scope>
    <source>
        <strain evidence="1">GVMAG-S-1101182-85</strain>
    </source>
</reference>
<accession>A0A6C0KA67</accession>
<sequence>MSKLFRETPAYDIVVLMLIELGFLGLQDSKPFSMEELKMDTLDKWAPLIEPYYLPCKAKRYFNSLDSRRVITVMKHVLPYHGFKLQSYERNYMGKKRTVYQIHPATPHLVAMEQDICVMFL</sequence>
<protein>
    <submittedName>
        <fullName evidence="1">Uncharacterized protein</fullName>
    </submittedName>
</protein>
<dbReference type="EMBL" id="MN740829">
    <property type="protein sequence ID" value="QHU14041.1"/>
    <property type="molecule type" value="Genomic_DNA"/>
</dbReference>
<evidence type="ECO:0000313" key="1">
    <source>
        <dbReference type="EMBL" id="QHU14041.1"/>
    </source>
</evidence>
<proteinExistence type="predicted"/>
<organism evidence="1">
    <name type="scientific">viral metagenome</name>
    <dbReference type="NCBI Taxonomy" id="1070528"/>
    <lineage>
        <taxon>unclassified sequences</taxon>
        <taxon>metagenomes</taxon>
        <taxon>organismal metagenomes</taxon>
    </lineage>
</organism>
<dbReference type="AlphaFoldDB" id="A0A6C0KA67"/>
<name>A0A6C0KA67_9ZZZZ</name>